<evidence type="ECO:0000256" key="3">
    <source>
        <dbReference type="ARBA" id="ARBA00022692"/>
    </source>
</evidence>
<keyword evidence="7" id="KW-0349">Heme</keyword>
<feature type="transmembrane region" description="Helical" evidence="7">
    <location>
        <begin position="180"/>
        <end position="196"/>
    </location>
</feature>
<evidence type="ECO:0000256" key="1">
    <source>
        <dbReference type="ARBA" id="ARBA00004141"/>
    </source>
</evidence>
<dbReference type="Pfam" id="PF01794">
    <property type="entry name" value="Ferric_reduct"/>
    <property type="match status" value="1"/>
</dbReference>
<feature type="transmembrane region" description="Helical" evidence="7">
    <location>
        <begin position="84"/>
        <end position="102"/>
    </location>
</feature>
<keyword evidence="2 7" id="KW-0813">Transport</keyword>
<organism evidence="9 10">
    <name type="scientific">Rhodovulum sulfidophilum</name>
    <name type="common">Rhodobacter sulfidophilus</name>
    <dbReference type="NCBI Taxonomy" id="35806"/>
    <lineage>
        <taxon>Bacteria</taxon>
        <taxon>Pseudomonadati</taxon>
        <taxon>Pseudomonadota</taxon>
        <taxon>Alphaproteobacteria</taxon>
        <taxon>Rhodobacterales</taxon>
        <taxon>Paracoccaceae</taxon>
        <taxon>Rhodovulum</taxon>
    </lineage>
</organism>
<keyword evidence="7" id="KW-0285">Flavoprotein</keyword>
<evidence type="ECO:0000313" key="9">
    <source>
        <dbReference type="EMBL" id="PZQ46569.1"/>
    </source>
</evidence>
<dbReference type="InterPro" id="IPR013130">
    <property type="entry name" value="Fe3_Rdtase_TM_dom"/>
</dbReference>
<keyword evidence="7" id="KW-0288">FMN</keyword>
<dbReference type="Proteomes" id="UP000249185">
    <property type="component" value="Unassembled WGS sequence"/>
</dbReference>
<evidence type="ECO:0000256" key="2">
    <source>
        <dbReference type="ARBA" id="ARBA00022448"/>
    </source>
</evidence>
<gene>
    <name evidence="7" type="primary">msrQ</name>
    <name evidence="9" type="ORF">DI556_19690</name>
</gene>
<dbReference type="EMBL" id="QFPW01000023">
    <property type="protein sequence ID" value="PZQ46569.1"/>
    <property type="molecule type" value="Genomic_DNA"/>
</dbReference>
<keyword evidence="6 7" id="KW-0472">Membrane</keyword>
<sequence>MAGAAAVVNRGLGRIPVWPWYLIGFVPAALWLRAGLLNQLGPDPARALEQNLGLTALQLLIAALAVTPLRELTGISFVRFRRMIGLMAFYYALLHLAAWFAFDRGFDLAAAVTDLTKRPYIIVGMSALVLLLPLALTSTNWAIRRLGGMRWRALHRLAYPATALAALHFVWLVKAWPPEPLAYAAGVAALLLYRLLPRRGRIRSLARAA</sequence>
<dbReference type="HAMAP" id="MF_01207">
    <property type="entry name" value="MsrQ"/>
    <property type="match status" value="1"/>
</dbReference>
<proteinExistence type="inferred from homology"/>
<dbReference type="GO" id="GO:0005886">
    <property type="term" value="C:plasma membrane"/>
    <property type="evidence" value="ECO:0007669"/>
    <property type="project" value="UniProtKB-SubCell"/>
</dbReference>
<comment type="caution">
    <text evidence="9">The sequence shown here is derived from an EMBL/GenBank/DDBJ whole genome shotgun (WGS) entry which is preliminary data.</text>
</comment>
<comment type="subunit">
    <text evidence="7">Heterodimer of a catalytic subunit (MsrP) and a heme-binding subunit (MsrQ).</text>
</comment>
<dbReference type="GO" id="GO:0016679">
    <property type="term" value="F:oxidoreductase activity, acting on diphenols and related substances as donors"/>
    <property type="evidence" value="ECO:0007669"/>
    <property type="project" value="TreeGrafter"/>
</dbReference>
<evidence type="ECO:0000256" key="4">
    <source>
        <dbReference type="ARBA" id="ARBA00022989"/>
    </source>
</evidence>
<comment type="cofactor">
    <cofactor evidence="7">
        <name>heme b</name>
        <dbReference type="ChEBI" id="CHEBI:60344"/>
    </cofactor>
    <text evidence="7">Binds 1 heme b (iron(II)-protoporphyrin IX) group per subunit.</text>
</comment>
<dbReference type="GO" id="GO:0010181">
    <property type="term" value="F:FMN binding"/>
    <property type="evidence" value="ECO:0007669"/>
    <property type="project" value="UniProtKB-UniRule"/>
</dbReference>
<accession>A0A2W5N2E4</accession>
<evidence type="ECO:0000259" key="8">
    <source>
        <dbReference type="Pfam" id="PF01794"/>
    </source>
</evidence>
<dbReference type="GO" id="GO:0046872">
    <property type="term" value="F:metal ion binding"/>
    <property type="evidence" value="ECO:0007669"/>
    <property type="project" value="UniProtKB-KW"/>
</dbReference>
<feature type="transmembrane region" description="Helical" evidence="7">
    <location>
        <begin position="157"/>
        <end position="174"/>
    </location>
</feature>
<keyword evidence="7" id="KW-1003">Cell membrane</keyword>
<dbReference type="GO" id="GO:0009055">
    <property type="term" value="F:electron transfer activity"/>
    <property type="evidence" value="ECO:0007669"/>
    <property type="project" value="UniProtKB-UniRule"/>
</dbReference>
<dbReference type="PANTHER" id="PTHR36964">
    <property type="entry name" value="PROTEIN-METHIONINE-SULFOXIDE REDUCTASE HEME-BINDING SUBUNIT MSRQ"/>
    <property type="match status" value="1"/>
</dbReference>
<comment type="subcellular location">
    <subcellularLocation>
        <location evidence="7">Cell membrane</location>
        <topology evidence="7">Multi-pass membrane protein</topology>
    </subcellularLocation>
    <subcellularLocation>
        <location evidence="1">Membrane</location>
        <topology evidence="1">Multi-pass membrane protein</topology>
    </subcellularLocation>
</comment>
<feature type="transmembrane region" description="Helical" evidence="7">
    <location>
        <begin position="118"/>
        <end position="136"/>
    </location>
</feature>
<dbReference type="NCBIfam" id="NF003833">
    <property type="entry name" value="PRK05419.1-5"/>
    <property type="match status" value="1"/>
</dbReference>
<keyword evidence="3 7" id="KW-0812">Transmembrane</keyword>
<dbReference type="AlphaFoldDB" id="A0A2W5N2E4"/>
<name>A0A2W5N2E4_RHOSU</name>
<dbReference type="GO" id="GO:0030091">
    <property type="term" value="P:protein repair"/>
    <property type="evidence" value="ECO:0007669"/>
    <property type="project" value="UniProtKB-UniRule"/>
</dbReference>
<dbReference type="PANTHER" id="PTHR36964:SF1">
    <property type="entry name" value="PROTEIN-METHIONINE-SULFOXIDE REDUCTASE HEME-BINDING SUBUNIT MSRQ"/>
    <property type="match status" value="1"/>
</dbReference>
<dbReference type="InterPro" id="IPR022837">
    <property type="entry name" value="MsrQ-like"/>
</dbReference>
<dbReference type="GO" id="GO:0020037">
    <property type="term" value="F:heme binding"/>
    <property type="evidence" value="ECO:0007669"/>
    <property type="project" value="UniProtKB-UniRule"/>
</dbReference>
<evidence type="ECO:0000256" key="6">
    <source>
        <dbReference type="ARBA" id="ARBA00023136"/>
    </source>
</evidence>
<keyword evidence="7" id="KW-0479">Metal-binding</keyword>
<keyword evidence="4 7" id="KW-1133">Transmembrane helix</keyword>
<comment type="caution">
    <text evidence="7">Lacks conserved residue(s) required for the propagation of feature annotation.</text>
</comment>
<keyword evidence="5 7" id="KW-0408">Iron</keyword>
<evidence type="ECO:0000256" key="7">
    <source>
        <dbReference type="HAMAP-Rule" id="MF_01207"/>
    </source>
</evidence>
<protein>
    <recommendedName>
        <fullName evidence="7">Protein-methionine-sulfoxide reductase heme-binding subunit MsrQ</fullName>
    </recommendedName>
    <alternativeName>
        <fullName evidence="7">Flavocytochrome MsrQ</fullName>
    </alternativeName>
</protein>
<reference evidence="9 10" key="1">
    <citation type="submission" date="2017-08" db="EMBL/GenBank/DDBJ databases">
        <title>Infants hospitalized years apart are colonized by the same room-sourced microbial strains.</title>
        <authorList>
            <person name="Brooks B."/>
            <person name="Olm M.R."/>
            <person name="Firek B.A."/>
            <person name="Baker R."/>
            <person name="Thomas B.C."/>
            <person name="Morowitz M.J."/>
            <person name="Banfield J.F."/>
        </authorList>
    </citation>
    <scope>NUCLEOTIDE SEQUENCE [LARGE SCALE GENOMIC DNA]</scope>
    <source>
        <strain evidence="9">S2_005_002_R2_34</strain>
    </source>
</reference>
<comment type="similarity">
    <text evidence="7">Belongs to the MsrQ family.</text>
</comment>
<keyword evidence="7" id="KW-0249">Electron transport</keyword>
<comment type="cofactor">
    <cofactor evidence="7">
        <name>FMN</name>
        <dbReference type="ChEBI" id="CHEBI:58210"/>
    </cofactor>
    <text evidence="7">Binds 1 FMN per subunit.</text>
</comment>
<feature type="domain" description="Ferric oxidoreductase" evidence="8">
    <location>
        <begin position="53"/>
        <end position="165"/>
    </location>
</feature>
<feature type="transmembrane region" description="Helical" evidence="7">
    <location>
        <begin position="12"/>
        <end position="32"/>
    </location>
</feature>
<comment type="function">
    <text evidence="7">Part of the MsrPQ system that repairs oxidized periplasmic proteins containing methionine sulfoxide residues (Met-O), using respiratory chain electrons. Thus protects these proteins from oxidative-stress damage caused by reactive species of oxygen and chlorine generated by the host defense mechanisms. MsrPQ is essential for the maintenance of envelope integrity under bleach stress, rescuing a wide series of structurally unrelated periplasmic proteins from methionine oxidation. MsrQ provides electrons for reduction to the reductase catalytic subunit MsrP, using the quinone pool of the respiratory chain.</text>
</comment>
<evidence type="ECO:0000256" key="5">
    <source>
        <dbReference type="ARBA" id="ARBA00023004"/>
    </source>
</evidence>
<evidence type="ECO:0000313" key="10">
    <source>
        <dbReference type="Proteomes" id="UP000249185"/>
    </source>
</evidence>